<dbReference type="SMART" id="SM00320">
    <property type="entry name" value="WD40"/>
    <property type="match status" value="4"/>
</dbReference>
<dbReference type="GO" id="GO:0045013">
    <property type="term" value="P:carbon catabolite repression of transcription"/>
    <property type="evidence" value="ECO:0007669"/>
    <property type="project" value="TreeGrafter"/>
</dbReference>
<organism evidence="4 5">
    <name type="scientific">Thamnocephalis sphaerospora</name>
    <dbReference type="NCBI Taxonomy" id="78915"/>
    <lineage>
        <taxon>Eukaryota</taxon>
        <taxon>Fungi</taxon>
        <taxon>Fungi incertae sedis</taxon>
        <taxon>Zoopagomycota</taxon>
        <taxon>Zoopagomycotina</taxon>
        <taxon>Zoopagomycetes</taxon>
        <taxon>Zoopagales</taxon>
        <taxon>Sigmoideomycetaceae</taxon>
        <taxon>Thamnocephalis</taxon>
    </lineage>
</organism>
<keyword evidence="2" id="KW-0677">Repeat</keyword>
<keyword evidence="1 3" id="KW-0853">WD repeat</keyword>
<dbReference type="Proteomes" id="UP000271241">
    <property type="component" value="Unassembled WGS sequence"/>
</dbReference>
<keyword evidence="5" id="KW-1185">Reference proteome</keyword>
<evidence type="ECO:0000256" key="2">
    <source>
        <dbReference type="ARBA" id="ARBA00022737"/>
    </source>
</evidence>
<sequence length="261" mass="29483">MVAFKDGSMAVFDREKDDQPVSLQSAQRTSRFHVTRAPKGSKHNPTSYWQVSPRAVSAFAISPDCQHVAIVSMDGCLRIVDLIDEKLMDAYESYFGGLTCVAWSPDGKYVLTGGQDDLVSVWSFVERRIIARCQGHQSWVTSVSFDDWRCDEDMYRFGSVGEDGHLLLWDFSVQALSRPKVPRDNTSITKRASSVNVSNMAEPQTHPALPRNHVPILQPIMVMTVHDEPLSSITFQEKYLMTTCCRGRIKLWERPSSGHDR</sequence>
<dbReference type="PROSITE" id="PS50082">
    <property type="entry name" value="WD_REPEATS_2"/>
    <property type="match status" value="1"/>
</dbReference>
<accession>A0A4P9XJ79</accession>
<dbReference type="InterPro" id="IPR051362">
    <property type="entry name" value="WD_repeat_creC_regulators"/>
</dbReference>
<gene>
    <name evidence="4" type="ORF">THASP1DRAFT_19847</name>
</gene>
<dbReference type="PROSITE" id="PS50294">
    <property type="entry name" value="WD_REPEATS_REGION"/>
    <property type="match status" value="1"/>
</dbReference>
<dbReference type="GO" id="GO:0051286">
    <property type="term" value="C:cell tip"/>
    <property type="evidence" value="ECO:0007669"/>
    <property type="project" value="TreeGrafter"/>
</dbReference>
<dbReference type="SUPFAM" id="SSF50978">
    <property type="entry name" value="WD40 repeat-like"/>
    <property type="match status" value="1"/>
</dbReference>
<dbReference type="AlphaFoldDB" id="A0A4P9XJ79"/>
<name>A0A4P9XJ79_9FUNG</name>
<dbReference type="GO" id="GO:0005634">
    <property type="term" value="C:nucleus"/>
    <property type="evidence" value="ECO:0007669"/>
    <property type="project" value="TreeGrafter"/>
</dbReference>
<evidence type="ECO:0000313" key="4">
    <source>
        <dbReference type="EMBL" id="RKP05411.1"/>
    </source>
</evidence>
<dbReference type="STRING" id="78915.A0A4P9XJ79"/>
<dbReference type="PANTHER" id="PTHR14107:SF16">
    <property type="entry name" value="AT02583P"/>
    <property type="match status" value="1"/>
</dbReference>
<reference evidence="5" key="1">
    <citation type="journal article" date="2018" name="Nat. Microbiol.">
        <title>Leveraging single-cell genomics to expand the fungal tree of life.</title>
        <authorList>
            <person name="Ahrendt S.R."/>
            <person name="Quandt C.A."/>
            <person name="Ciobanu D."/>
            <person name="Clum A."/>
            <person name="Salamov A."/>
            <person name="Andreopoulos B."/>
            <person name="Cheng J.F."/>
            <person name="Woyke T."/>
            <person name="Pelin A."/>
            <person name="Henrissat B."/>
            <person name="Reynolds N.K."/>
            <person name="Benny G.L."/>
            <person name="Smith M.E."/>
            <person name="James T.Y."/>
            <person name="Grigoriev I.V."/>
        </authorList>
    </citation>
    <scope>NUCLEOTIDE SEQUENCE [LARGE SCALE GENOMIC DNA]</scope>
    <source>
        <strain evidence="5">RSA 1356</strain>
    </source>
</reference>
<dbReference type="EMBL" id="KZ993138">
    <property type="protein sequence ID" value="RKP05411.1"/>
    <property type="molecule type" value="Genomic_DNA"/>
</dbReference>
<dbReference type="InterPro" id="IPR015943">
    <property type="entry name" value="WD40/YVTN_repeat-like_dom_sf"/>
</dbReference>
<evidence type="ECO:0000313" key="5">
    <source>
        <dbReference type="Proteomes" id="UP000271241"/>
    </source>
</evidence>
<protein>
    <submittedName>
        <fullName evidence="4">WD40-repeat-containing domain protein</fullName>
    </submittedName>
</protein>
<proteinExistence type="predicted"/>
<dbReference type="PANTHER" id="PTHR14107">
    <property type="entry name" value="WD REPEAT PROTEIN"/>
    <property type="match status" value="1"/>
</dbReference>
<dbReference type="Pfam" id="PF00400">
    <property type="entry name" value="WD40"/>
    <property type="match status" value="3"/>
</dbReference>
<evidence type="ECO:0000256" key="1">
    <source>
        <dbReference type="ARBA" id="ARBA00022574"/>
    </source>
</evidence>
<dbReference type="Gene3D" id="2.130.10.10">
    <property type="entry name" value="YVTN repeat-like/Quinoprotein amine dehydrogenase"/>
    <property type="match status" value="1"/>
</dbReference>
<feature type="repeat" description="WD" evidence="3">
    <location>
        <begin position="91"/>
        <end position="132"/>
    </location>
</feature>
<evidence type="ECO:0000256" key="3">
    <source>
        <dbReference type="PROSITE-ProRule" id="PRU00221"/>
    </source>
</evidence>
<dbReference type="OrthoDB" id="3367at2759"/>
<dbReference type="InterPro" id="IPR001680">
    <property type="entry name" value="WD40_rpt"/>
</dbReference>
<dbReference type="InterPro" id="IPR036322">
    <property type="entry name" value="WD40_repeat_dom_sf"/>
</dbReference>
<dbReference type="GO" id="GO:0032153">
    <property type="term" value="C:cell division site"/>
    <property type="evidence" value="ECO:0007669"/>
    <property type="project" value="TreeGrafter"/>
</dbReference>